<accession>A0A4R8PZ03</accession>
<comment type="caution">
    <text evidence="1">The sequence shown here is derived from an EMBL/GenBank/DDBJ whole genome shotgun (WGS) entry which is preliminary data.</text>
</comment>
<gene>
    <name evidence="1" type="ORF">C8035_v005312</name>
</gene>
<protein>
    <submittedName>
        <fullName evidence="1">Uncharacterized protein</fullName>
    </submittedName>
</protein>
<organism evidence="1 2">
    <name type="scientific">Colletotrichum spinosum</name>
    <dbReference type="NCBI Taxonomy" id="1347390"/>
    <lineage>
        <taxon>Eukaryota</taxon>
        <taxon>Fungi</taxon>
        <taxon>Dikarya</taxon>
        <taxon>Ascomycota</taxon>
        <taxon>Pezizomycotina</taxon>
        <taxon>Sordariomycetes</taxon>
        <taxon>Hypocreomycetidae</taxon>
        <taxon>Glomerellales</taxon>
        <taxon>Glomerellaceae</taxon>
        <taxon>Colletotrichum</taxon>
        <taxon>Colletotrichum orbiculare species complex</taxon>
    </lineage>
</organism>
<proteinExistence type="predicted"/>
<evidence type="ECO:0000313" key="1">
    <source>
        <dbReference type="EMBL" id="TDZ31207.1"/>
    </source>
</evidence>
<sequence length="82" mass="8975">MIAEKLRLSIQVGGAAFPAAPTELCTTPQSRVTASTTSTLSEAEIVDRVEDPLAWQVKRRFEEPRGRGCPGFLSKAPMCRQK</sequence>
<name>A0A4R8PZ03_9PEZI</name>
<keyword evidence="2" id="KW-1185">Reference proteome</keyword>
<reference evidence="1 2" key="1">
    <citation type="submission" date="2018-11" db="EMBL/GenBank/DDBJ databases">
        <title>Genome sequence and assembly of Colletotrichum spinosum.</title>
        <authorList>
            <person name="Gan P."/>
            <person name="Shirasu K."/>
        </authorList>
    </citation>
    <scope>NUCLEOTIDE SEQUENCE [LARGE SCALE GENOMIC DNA]</scope>
    <source>
        <strain evidence="1 2">CBS 515.97</strain>
    </source>
</reference>
<dbReference type="EMBL" id="QAPG01000108">
    <property type="protein sequence ID" value="TDZ31207.1"/>
    <property type="molecule type" value="Genomic_DNA"/>
</dbReference>
<dbReference type="AlphaFoldDB" id="A0A4R8PZ03"/>
<dbReference type="Proteomes" id="UP000295083">
    <property type="component" value="Unassembled WGS sequence"/>
</dbReference>
<evidence type="ECO:0000313" key="2">
    <source>
        <dbReference type="Proteomes" id="UP000295083"/>
    </source>
</evidence>